<feature type="region of interest" description="Disordered" evidence="1">
    <location>
        <begin position="248"/>
        <end position="267"/>
    </location>
</feature>
<gene>
    <name evidence="2" type="ORF">BRETT_002964</name>
</gene>
<dbReference type="GeneID" id="64574888"/>
<feature type="region of interest" description="Disordered" evidence="1">
    <location>
        <begin position="81"/>
        <end position="101"/>
    </location>
</feature>
<dbReference type="Proteomes" id="UP000663131">
    <property type="component" value="Chromosome 9"/>
</dbReference>
<dbReference type="KEGG" id="bbrx:BRETT_002964"/>
<sequence>MSQDPIDLDAFLLENSDFEEESNTNEGFDGRDNNIKPGNVGARDKGSALFRKRKTNFGNAKSKIHSVLRSNIRNFEIKDDGLDEYAPDSNANQKNEERSGEYMSSVNNVHESKNVKSNIGDSHKQVNITKMDKESSVKHPLAFTSEGKGGYSLKESIPKVLEPALIKALKDRRNRSEINQYIREHDQNDNDKTNFISLKANNSDDLDNGYLEVDTDDRYSDGRLALSKDEERVQKLLKRREIEEALSDVQEEISENEGTKSNHFNDLGNTEDADFEEIYRNIAPQNLHKIEHSSMDILKTKYPRPKLREIKPLDEKLNFMKKQTELNMTLVEKNRQEGQQAELLLGEVITEKDTLLKRVSQSK</sequence>
<dbReference type="Pfam" id="PF15458">
    <property type="entry name" value="NTR2"/>
    <property type="match status" value="1"/>
</dbReference>
<proteinExistence type="predicted"/>
<dbReference type="EMBL" id="CP063137">
    <property type="protein sequence ID" value="QOU22779.1"/>
    <property type="molecule type" value="Genomic_DNA"/>
</dbReference>
<dbReference type="AlphaFoldDB" id="A0A871RA87"/>
<organism evidence="2 3">
    <name type="scientific">Dekkera bruxellensis</name>
    <name type="common">Brettanomyces custersii</name>
    <dbReference type="NCBI Taxonomy" id="5007"/>
    <lineage>
        <taxon>Eukaryota</taxon>
        <taxon>Fungi</taxon>
        <taxon>Dikarya</taxon>
        <taxon>Ascomycota</taxon>
        <taxon>Saccharomycotina</taxon>
        <taxon>Pichiomycetes</taxon>
        <taxon>Pichiales</taxon>
        <taxon>Pichiaceae</taxon>
        <taxon>Brettanomyces</taxon>
    </lineage>
</organism>
<dbReference type="RefSeq" id="XP_041139272.1">
    <property type="nucleotide sequence ID" value="XM_041281481.1"/>
</dbReference>
<feature type="region of interest" description="Disordered" evidence="1">
    <location>
        <begin position="16"/>
        <end position="45"/>
    </location>
</feature>
<reference evidence="2" key="2">
    <citation type="journal article" name="BMC Genomics">
        <title>New genome assemblies reveal patterns of domestication and adaptation across Brettanomyces (Dekkera) species.</title>
        <authorList>
            <person name="Roach M.J."/>
            <person name="Borneman A.R."/>
        </authorList>
    </citation>
    <scope>NUCLEOTIDE SEQUENCE</scope>
    <source>
        <strain evidence="2">UCD 2041</strain>
    </source>
</reference>
<evidence type="ECO:0000313" key="3">
    <source>
        <dbReference type="Proteomes" id="UP000663131"/>
    </source>
</evidence>
<dbReference type="OrthoDB" id="3993817at2759"/>
<protein>
    <submittedName>
        <fullName evidence="2">Uncharacterized protein</fullName>
    </submittedName>
</protein>
<dbReference type="GO" id="GO:0071008">
    <property type="term" value="C:U2-type post-mRNA release spliceosomal complex"/>
    <property type="evidence" value="ECO:0007669"/>
    <property type="project" value="InterPro"/>
</dbReference>
<evidence type="ECO:0000313" key="2">
    <source>
        <dbReference type="EMBL" id="QOU22779.1"/>
    </source>
</evidence>
<accession>A0A871RA87</accession>
<dbReference type="InterPro" id="IPR028211">
    <property type="entry name" value="Ntr2"/>
</dbReference>
<evidence type="ECO:0000256" key="1">
    <source>
        <dbReference type="SAM" id="MobiDB-lite"/>
    </source>
</evidence>
<reference evidence="2" key="1">
    <citation type="submission" date="2020-10" db="EMBL/GenBank/DDBJ databases">
        <authorList>
            <person name="Palmer J.M."/>
        </authorList>
    </citation>
    <scope>NUCLEOTIDE SEQUENCE</scope>
    <source>
        <strain evidence="2">UCD 2041</strain>
    </source>
</reference>
<name>A0A871RA87_DEKBR</name>
<dbReference type="GO" id="GO:0000390">
    <property type="term" value="P:spliceosomal complex disassembly"/>
    <property type="evidence" value="ECO:0007669"/>
    <property type="project" value="InterPro"/>
</dbReference>